<dbReference type="InterPro" id="IPR017850">
    <property type="entry name" value="Alkaline_phosphatase_core_sf"/>
</dbReference>
<comment type="similarity">
    <text evidence="2">Belongs to the sulfatase family.</text>
</comment>
<gene>
    <name evidence="10" type="ORF">LOC71_20835</name>
</gene>
<sequence>MPHQTHFIFAIAVCLFASHGLSAAELDPQQSAWHAKYKKQVNAPLPEEMLLNTDAEPNLSEGFTSLFNGKDLQGWTVRGGRCTFEVQDDTIVGKVVPGSNSTYLSTERDFGDFVFSCEMKWEKQCNSGVMFRAQTKANSDGTETVFGPQAEMEGVAKDRHWSGGIYGQSCGGFFYPLWLKEHADARAAFRPNEWNRLTISARANVVKTWVNGVPAAHWLDNGTYSKGFFGLQMHKGATGEVHWRNLRVKSLTHEPVAKVASSPSKRPNVLFILADDLGWSDTTLFGTTKLYQTPNLERLAERGMTFTRAYSSSPLCSPTRASVLTGLSPARHGITSPTCHLPRVILKPEVPETGPPNKFSTVPSSVSRLDTKYYTLAEMFRDNGYATGHFGKWHLGAEPYSPLEHGFDVDVPHHPGPGPAGSYVAPWKFKDFDHDPMIPDEHLEDRMAKEAVRFLEQHSEQPFFLNYWMFSVHAPFDAKAKLIDKYREKVDPEDAQRSPTYAAMIESMDDAIETLLDTLDRLGIADETIIIFASDNGGNMYNQVDGTTPTSNAPLRGGKASMYEGGVRGPAIVVQPGVVRAGSKSDAIVQSVDYYPTLLEILSIDPQPGQSFDGVSIVPALNGDDFQREPIFTYFPHAPGVPDWLPPSVSVHHGDWKLIRIFHGGEDGGHRYKLFHLKDDIGEKHNLAAEHPQRVKQLDDLIEQHLVATHAVRPLANPNFDPAKYNIEAEGKATLKGGANAPKRPKSKVRRKPVAGWLPAGTCDFTLTKNSLAVESSGGDPHFSHTFPKTIPGRPMTFVVEMKSNSSGRGQVFWKETQLPYSAERSEGFDVKHDSAFHTYSIELSPSGTVQGVRLDPSNGPGTIQIRSMRLQDENDQVIHEWSFEK</sequence>
<evidence type="ECO:0000256" key="4">
    <source>
        <dbReference type="ARBA" id="ARBA00022729"/>
    </source>
</evidence>
<dbReference type="Gene3D" id="3.30.1120.10">
    <property type="match status" value="1"/>
</dbReference>
<comment type="cofactor">
    <cofactor evidence="1">
        <name>Ca(2+)</name>
        <dbReference type="ChEBI" id="CHEBI:29108"/>
    </cofactor>
</comment>
<dbReference type="Pfam" id="PF06439">
    <property type="entry name" value="3keto-disac_hyd"/>
    <property type="match status" value="1"/>
</dbReference>
<feature type="domain" description="Sulfatase N-terminal" evidence="8">
    <location>
        <begin position="267"/>
        <end position="602"/>
    </location>
</feature>
<evidence type="ECO:0000259" key="9">
    <source>
        <dbReference type="Pfam" id="PF06439"/>
    </source>
</evidence>
<dbReference type="CDD" id="cd16144">
    <property type="entry name" value="ARS_like"/>
    <property type="match status" value="1"/>
</dbReference>
<dbReference type="EMBL" id="JAJKFW010000059">
    <property type="protein sequence ID" value="MCC9644727.1"/>
    <property type="molecule type" value="Genomic_DNA"/>
</dbReference>
<feature type="domain" description="3-keto-alpha-glucoside-1,2-lyase/3-keto-2-hydroxy-glucal hydratase" evidence="9">
    <location>
        <begin position="62"/>
        <end position="249"/>
    </location>
</feature>
<accession>A0ABS8NMC2</accession>
<feature type="signal peptide" evidence="7">
    <location>
        <begin position="1"/>
        <end position="23"/>
    </location>
</feature>
<evidence type="ECO:0000256" key="3">
    <source>
        <dbReference type="ARBA" id="ARBA00022723"/>
    </source>
</evidence>
<dbReference type="InterPro" id="IPR010496">
    <property type="entry name" value="AL/BT2_dom"/>
</dbReference>
<dbReference type="Proteomes" id="UP001430306">
    <property type="component" value="Unassembled WGS sequence"/>
</dbReference>
<dbReference type="Gene3D" id="3.40.720.10">
    <property type="entry name" value="Alkaline Phosphatase, subunit A"/>
    <property type="match status" value="1"/>
</dbReference>
<dbReference type="InterPro" id="IPR050738">
    <property type="entry name" value="Sulfatase"/>
</dbReference>
<keyword evidence="4 7" id="KW-0732">Signal</keyword>
<evidence type="ECO:0000256" key="7">
    <source>
        <dbReference type="SAM" id="SignalP"/>
    </source>
</evidence>
<organism evidence="10 11">
    <name type="scientific">Rhodopirellula halodulae</name>
    <dbReference type="NCBI Taxonomy" id="2894198"/>
    <lineage>
        <taxon>Bacteria</taxon>
        <taxon>Pseudomonadati</taxon>
        <taxon>Planctomycetota</taxon>
        <taxon>Planctomycetia</taxon>
        <taxon>Pirellulales</taxon>
        <taxon>Pirellulaceae</taxon>
        <taxon>Rhodopirellula</taxon>
    </lineage>
</organism>
<reference evidence="10" key="1">
    <citation type="submission" date="2021-11" db="EMBL/GenBank/DDBJ databases">
        <title>Genome sequence.</title>
        <authorList>
            <person name="Sun Q."/>
        </authorList>
    </citation>
    <scope>NUCLEOTIDE SEQUENCE</scope>
    <source>
        <strain evidence="10">JC740</strain>
    </source>
</reference>
<proteinExistence type="inferred from homology"/>
<comment type="caution">
    <text evidence="10">The sequence shown here is derived from an EMBL/GenBank/DDBJ whole genome shotgun (WGS) entry which is preliminary data.</text>
</comment>
<dbReference type="Gene3D" id="2.60.120.560">
    <property type="entry name" value="Exo-inulinase, domain 1"/>
    <property type="match status" value="1"/>
</dbReference>
<evidence type="ECO:0000313" key="10">
    <source>
        <dbReference type="EMBL" id="MCC9644727.1"/>
    </source>
</evidence>
<keyword evidence="5" id="KW-0378">Hydrolase</keyword>
<evidence type="ECO:0000256" key="2">
    <source>
        <dbReference type="ARBA" id="ARBA00008779"/>
    </source>
</evidence>
<feature type="chain" id="PRO_5045090487" evidence="7">
    <location>
        <begin position="24"/>
        <end position="886"/>
    </location>
</feature>
<keyword evidence="11" id="KW-1185">Reference proteome</keyword>
<evidence type="ECO:0000313" key="11">
    <source>
        <dbReference type="Proteomes" id="UP001430306"/>
    </source>
</evidence>
<evidence type="ECO:0000256" key="6">
    <source>
        <dbReference type="ARBA" id="ARBA00022837"/>
    </source>
</evidence>
<dbReference type="InterPro" id="IPR000917">
    <property type="entry name" value="Sulfatase_N"/>
</dbReference>
<name>A0ABS8NMC2_9BACT</name>
<evidence type="ECO:0000259" key="8">
    <source>
        <dbReference type="Pfam" id="PF00884"/>
    </source>
</evidence>
<keyword evidence="3" id="KW-0479">Metal-binding</keyword>
<dbReference type="PANTHER" id="PTHR42693:SF42">
    <property type="entry name" value="ARYLSULFATASE G"/>
    <property type="match status" value="1"/>
</dbReference>
<keyword evidence="6" id="KW-0106">Calcium</keyword>
<dbReference type="SUPFAM" id="SSF53649">
    <property type="entry name" value="Alkaline phosphatase-like"/>
    <property type="match status" value="1"/>
</dbReference>
<dbReference type="PROSITE" id="PS00523">
    <property type="entry name" value="SULFATASE_1"/>
    <property type="match status" value="1"/>
</dbReference>
<dbReference type="InterPro" id="IPR024607">
    <property type="entry name" value="Sulfatase_CS"/>
</dbReference>
<evidence type="ECO:0000256" key="1">
    <source>
        <dbReference type="ARBA" id="ARBA00001913"/>
    </source>
</evidence>
<dbReference type="Pfam" id="PF00884">
    <property type="entry name" value="Sulfatase"/>
    <property type="match status" value="1"/>
</dbReference>
<evidence type="ECO:0000256" key="5">
    <source>
        <dbReference type="ARBA" id="ARBA00022801"/>
    </source>
</evidence>
<dbReference type="PANTHER" id="PTHR42693">
    <property type="entry name" value="ARYLSULFATASE FAMILY MEMBER"/>
    <property type="match status" value="1"/>
</dbReference>
<protein>
    <submittedName>
        <fullName evidence="10">Sulfatase-like hydrolase/transferase</fullName>
    </submittedName>
</protein>
<dbReference type="RefSeq" id="WP_230276426.1">
    <property type="nucleotide sequence ID" value="NZ_JAJKFW010000059.1"/>
</dbReference>